<organism evidence="2 3">
    <name type="scientific">Diaporthe australafricana</name>
    <dbReference type="NCBI Taxonomy" id="127596"/>
    <lineage>
        <taxon>Eukaryota</taxon>
        <taxon>Fungi</taxon>
        <taxon>Dikarya</taxon>
        <taxon>Ascomycota</taxon>
        <taxon>Pezizomycotina</taxon>
        <taxon>Sordariomycetes</taxon>
        <taxon>Sordariomycetidae</taxon>
        <taxon>Diaporthales</taxon>
        <taxon>Diaporthaceae</taxon>
        <taxon>Diaporthe</taxon>
    </lineage>
</organism>
<feature type="compositionally biased region" description="Basic residues" evidence="1">
    <location>
        <begin position="1"/>
        <end position="19"/>
    </location>
</feature>
<feature type="region of interest" description="Disordered" evidence="1">
    <location>
        <begin position="372"/>
        <end position="419"/>
    </location>
</feature>
<protein>
    <submittedName>
        <fullName evidence="2">Uncharacterized protein</fullName>
    </submittedName>
</protein>
<feature type="region of interest" description="Disordered" evidence="1">
    <location>
        <begin position="1"/>
        <end position="21"/>
    </location>
</feature>
<keyword evidence="3" id="KW-1185">Reference proteome</keyword>
<feature type="compositionally biased region" description="Polar residues" evidence="1">
    <location>
        <begin position="382"/>
        <end position="395"/>
    </location>
</feature>
<feature type="compositionally biased region" description="Basic and acidic residues" evidence="1">
    <location>
        <begin position="400"/>
        <end position="415"/>
    </location>
</feature>
<evidence type="ECO:0000313" key="2">
    <source>
        <dbReference type="EMBL" id="KAL1862815.1"/>
    </source>
</evidence>
<dbReference type="EMBL" id="JAWRVE010000077">
    <property type="protein sequence ID" value="KAL1862815.1"/>
    <property type="molecule type" value="Genomic_DNA"/>
</dbReference>
<feature type="compositionally biased region" description="Acidic residues" evidence="1">
    <location>
        <begin position="105"/>
        <end position="118"/>
    </location>
</feature>
<feature type="region of interest" description="Disordered" evidence="1">
    <location>
        <begin position="93"/>
        <end position="129"/>
    </location>
</feature>
<dbReference type="Proteomes" id="UP001583177">
    <property type="component" value="Unassembled WGS sequence"/>
</dbReference>
<proteinExistence type="predicted"/>
<reference evidence="2 3" key="1">
    <citation type="journal article" date="2024" name="IMA Fungus">
        <title>IMA Genome - F19 : A genome assembly and annotation guide to empower mycologists, including annotated draft genome sequences of Ceratocystis pirilliformis, Diaporthe australafricana, Fusarium ophioides, Paecilomyces lecythidis, and Sporothrix stenoceras.</title>
        <authorList>
            <person name="Aylward J."/>
            <person name="Wilson A.M."/>
            <person name="Visagie C.M."/>
            <person name="Spraker J."/>
            <person name="Barnes I."/>
            <person name="Buitendag C."/>
            <person name="Ceriani C."/>
            <person name="Del Mar Angel L."/>
            <person name="du Plessis D."/>
            <person name="Fuchs T."/>
            <person name="Gasser K."/>
            <person name="Kramer D."/>
            <person name="Li W."/>
            <person name="Munsamy K."/>
            <person name="Piso A."/>
            <person name="Price J.L."/>
            <person name="Sonnekus B."/>
            <person name="Thomas C."/>
            <person name="van der Nest A."/>
            <person name="van Dijk A."/>
            <person name="van Heerden A."/>
            <person name="van Vuuren N."/>
            <person name="Yilmaz N."/>
            <person name="Duong T.A."/>
            <person name="van der Merwe N.A."/>
            <person name="Wingfield M.J."/>
            <person name="Wingfield B.D."/>
        </authorList>
    </citation>
    <scope>NUCLEOTIDE SEQUENCE [LARGE SCALE GENOMIC DNA]</scope>
    <source>
        <strain evidence="2 3">CMW 18300</strain>
    </source>
</reference>
<sequence length="446" mass="49736">MEGKPRKPRRSGVKWRKARAREAEAEARASAEAKLRAIQDARLAAPDQDETAYSTVGIVGVRQLDRPGHKVVPALPPSYLDDDLSTVASDITFKAPGSTDRSPGDVDEEDDGNDESTDGEGHDDYMDEPEFMVNGTVIDDTDKYMRFEGVTNVPHIFGEAREYLFNSRFVLSGNDTDYSVWVKKNLILAFQGHVLYEDCLSRGVASRTQSLSQLQSDIGPAVQRGKYYVFLPAILRIYKQARVDVIARALQRGELPQDPQDSLTAVLIQLIDRAIMFSTTKAPLRKTPSTNTVQERIEQRSRTLRDGIEDSSKTWELFLEVGSLIPWGERAPVGPRPWSFKPWVAANVADVIEPATDVQTATQPWTMVLPTRNAGGNVEPVETSQGPMPQPSQALPQKRKRDEDIKAQPRLESKDMVTNTEMGYCVHEDFEAAGTSKRLRMSNDES</sequence>
<comment type="caution">
    <text evidence="2">The sequence shown here is derived from an EMBL/GenBank/DDBJ whole genome shotgun (WGS) entry which is preliminary data.</text>
</comment>
<accession>A0ABR3WJG0</accession>
<evidence type="ECO:0000313" key="3">
    <source>
        <dbReference type="Proteomes" id="UP001583177"/>
    </source>
</evidence>
<evidence type="ECO:0000256" key="1">
    <source>
        <dbReference type="SAM" id="MobiDB-lite"/>
    </source>
</evidence>
<gene>
    <name evidence="2" type="ORF">Daus18300_008311</name>
</gene>
<name>A0ABR3WJG0_9PEZI</name>